<dbReference type="AlphaFoldDB" id="A0A9Q2D0K0"/>
<evidence type="ECO:0000313" key="3">
    <source>
        <dbReference type="Proteomes" id="UP000579136"/>
    </source>
</evidence>
<dbReference type="Gene3D" id="3.40.50.300">
    <property type="entry name" value="P-loop containing nucleotide triphosphate hydrolases"/>
    <property type="match status" value="1"/>
</dbReference>
<dbReference type="InterPro" id="IPR030378">
    <property type="entry name" value="G_CP_dom"/>
</dbReference>
<dbReference type="GO" id="GO:0005525">
    <property type="term" value="F:GTP binding"/>
    <property type="evidence" value="ECO:0007669"/>
    <property type="project" value="InterPro"/>
</dbReference>
<gene>
    <name evidence="2" type="ORF">HNQ45_001433</name>
</gene>
<reference evidence="2 3" key="1">
    <citation type="submission" date="2020-08" db="EMBL/GenBank/DDBJ databases">
        <title>Genomic Encyclopedia of Type Strains, Phase IV (KMG-IV): sequencing the most valuable type-strain genomes for metagenomic binning, comparative biology and taxonomic classification.</title>
        <authorList>
            <person name="Goeker M."/>
        </authorList>
    </citation>
    <scope>NUCLEOTIDE SEQUENCE [LARGE SCALE GENOMIC DNA]</scope>
    <source>
        <strain evidence="2 3">DSM 19163</strain>
    </source>
</reference>
<organism evidence="2 3">
    <name type="scientific">Nosocomiicoccus ampullae</name>
    <dbReference type="NCBI Taxonomy" id="489910"/>
    <lineage>
        <taxon>Bacteria</taxon>
        <taxon>Bacillati</taxon>
        <taxon>Bacillota</taxon>
        <taxon>Bacilli</taxon>
        <taxon>Bacillales</taxon>
        <taxon>Staphylococcaceae</taxon>
        <taxon>Nosocomiicoccus</taxon>
    </lineage>
</organism>
<evidence type="ECO:0000259" key="1">
    <source>
        <dbReference type="PROSITE" id="PS51721"/>
    </source>
</evidence>
<sequence>MTEYKCVGCGAVLQSEDKNESGYVPSSRIHEEDVICQRCFRLKNYNETPDVNVESGEFMTMLNSIYEKDGLIVKVIDVFDFEGSIIPSFNRIVGNKKVIVAVNKIDLLPKSTNISRLLNRLKKMLRDEGIIANETVVVSASKGFGLNELVDTINAHSEGKDVYIVGTTNVGKSTLINKLIEATTGEKEVITTSNIPGTTLGMIDIPLGENQFMYDTPGVISKSQMSNILSLDDVKYIMPRKEIKPLTYQLDEGQTLFVSNLAQLDFVSGDRSSFTIYRSDRLNVHRTKLNNARDFYEKHYNGLLAPPELTKRILIDDAETYTFQTDVRSDILVSGLCFITVDKDITVKVTVPKGVKVIARQTVFKEK</sequence>
<dbReference type="InterPro" id="IPR048422">
    <property type="entry name" value="NOA1/YqeH-like_C"/>
</dbReference>
<dbReference type="CDD" id="cd01855">
    <property type="entry name" value="YqeH"/>
    <property type="match status" value="1"/>
</dbReference>
<evidence type="ECO:0000313" key="2">
    <source>
        <dbReference type="EMBL" id="MBB5176545.1"/>
    </source>
</evidence>
<dbReference type="InterPro" id="IPR050896">
    <property type="entry name" value="Mito_lipid_metab_GTPase"/>
</dbReference>
<dbReference type="Pfam" id="PF21516">
    <property type="entry name" value="YqeH-like_C"/>
    <property type="match status" value="1"/>
</dbReference>
<name>A0A9Q2D0K0_9STAP</name>
<dbReference type="InterPro" id="IPR019988">
    <property type="entry name" value="GTP-bd_ribosome_bgen_YqeH"/>
</dbReference>
<protein>
    <recommendedName>
        <fullName evidence="1">CP-type G domain-containing protein</fullName>
    </recommendedName>
</protein>
<proteinExistence type="predicted"/>
<dbReference type="PANTHER" id="PTHR46434:SF1">
    <property type="entry name" value="GENETIC INTERACTOR OF PROHIBITINS 3, MITOCHONDRIAL"/>
    <property type="match status" value="1"/>
</dbReference>
<dbReference type="RefSeq" id="WP_183675224.1">
    <property type="nucleotide sequence ID" value="NZ_CBCRYX010000010.1"/>
</dbReference>
<dbReference type="PANTHER" id="PTHR46434">
    <property type="entry name" value="GENETIC INTERACTOR OF PROHIBITINS 3, MITOCHONDRIAL"/>
    <property type="match status" value="1"/>
</dbReference>
<dbReference type="NCBIfam" id="TIGR03597">
    <property type="entry name" value="GTPase_YqeH"/>
    <property type="match status" value="1"/>
</dbReference>
<feature type="domain" description="CP-type G" evidence="1">
    <location>
        <begin position="55"/>
        <end position="222"/>
    </location>
</feature>
<dbReference type="SUPFAM" id="SSF52540">
    <property type="entry name" value="P-loop containing nucleoside triphosphate hydrolases"/>
    <property type="match status" value="1"/>
</dbReference>
<dbReference type="Pfam" id="PF01926">
    <property type="entry name" value="MMR_HSR1"/>
    <property type="match status" value="1"/>
</dbReference>
<accession>A0A9Q2D0K0</accession>
<dbReference type="Proteomes" id="UP000579136">
    <property type="component" value="Unassembled WGS sequence"/>
</dbReference>
<dbReference type="InterPro" id="IPR006073">
    <property type="entry name" value="GTP-bd"/>
</dbReference>
<dbReference type="EMBL" id="JACHHF010000009">
    <property type="protein sequence ID" value="MBB5176545.1"/>
    <property type="molecule type" value="Genomic_DNA"/>
</dbReference>
<dbReference type="PROSITE" id="PS51721">
    <property type="entry name" value="G_CP"/>
    <property type="match status" value="1"/>
</dbReference>
<comment type="caution">
    <text evidence="2">The sequence shown here is derived from an EMBL/GenBank/DDBJ whole genome shotgun (WGS) entry which is preliminary data.</text>
</comment>
<dbReference type="InterPro" id="IPR027417">
    <property type="entry name" value="P-loop_NTPase"/>
</dbReference>
<keyword evidence="3" id="KW-1185">Reference proteome</keyword>